<organism evidence="2 3">
    <name type="scientific">Pseudolysinimonas yzui</name>
    <dbReference type="NCBI Taxonomy" id="2708254"/>
    <lineage>
        <taxon>Bacteria</taxon>
        <taxon>Bacillati</taxon>
        <taxon>Actinomycetota</taxon>
        <taxon>Actinomycetes</taxon>
        <taxon>Micrococcales</taxon>
        <taxon>Microbacteriaceae</taxon>
        <taxon>Pseudolysinimonas</taxon>
    </lineage>
</organism>
<accession>A0A8J3GQ56</accession>
<reference evidence="2" key="1">
    <citation type="journal article" date="2014" name="Int. J. Syst. Evol. Microbiol.">
        <title>Complete genome sequence of Corynebacterium casei LMG S-19264T (=DSM 44701T), isolated from a smear-ripened cheese.</title>
        <authorList>
            <consortium name="US DOE Joint Genome Institute (JGI-PGF)"/>
            <person name="Walter F."/>
            <person name="Albersmeier A."/>
            <person name="Kalinowski J."/>
            <person name="Ruckert C."/>
        </authorList>
    </citation>
    <scope>NUCLEOTIDE SEQUENCE</scope>
    <source>
        <strain evidence="2">CGMCC 1.16548</strain>
    </source>
</reference>
<evidence type="ECO:0000313" key="2">
    <source>
        <dbReference type="EMBL" id="GHF14384.1"/>
    </source>
</evidence>
<feature type="region of interest" description="Disordered" evidence="1">
    <location>
        <begin position="35"/>
        <end position="112"/>
    </location>
</feature>
<name>A0A8J3GQ56_9MICO</name>
<keyword evidence="3" id="KW-1185">Reference proteome</keyword>
<feature type="compositionally biased region" description="Acidic residues" evidence="1">
    <location>
        <begin position="170"/>
        <end position="189"/>
    </location>
</feature>
<dbReference type="RefSeq" id="WP_191282766.1">
    <property type="nucleotide sequence ID" value="NZ_BNAI01000002.1"/>
</dbReference>
<feature type="compositionally biased region" description="Acidic residues" evidence="1">
    <location>
        <begin position="43"/>
        <end position="54"/>
    </location>
</feature>
<dbReference type="Proteomes" id="UP000617531">
    <property type="component" value="Unassembled WGS sequence"/>
</dbReference>
<gene>
    <name evidence="2" type="ORF">GCM10011600_14150</name>
</gene>
<evidence type="ECO:0000313" key="3">
    <source>
        <dbReference type="Proteomes" id="UP000617531"/>
    </source>
</evidence>
<sequence>MKGSLAVALATGTLVVVAYGGFAMAVEAEDPGDPVAAITATVEPDEVSGEEASDDVPSPDAPADENGLVCVLVPIESEPVEGDAESESTESESTESEPTEGEPTETEPLSIEQLLEVNTIECSGTGNERSSEVALVPRYLAHSDEFTGAEKGAAISAWAKTHANKKSKSEDDDAPVDDVPVDDGEETSGDDSAPSNGEPASPGRSGDAPGHSGSQPGNGHGR</sequence>
<protein>
    <submittedName>
        <fullName evidence="2">Uncharacterized protein</fullName>
    </submittedName>
</protein>
<feature type="region of interest" description="Disordered" evidence="1">
    <location>
        <begin position="160"/>
        <end position="222"/>
    </location>
</feature>
<dbReference type="AlphaFoldDB" id="A0A8J3GQ56"/>
<dbReference type="EMBL" id="BNAI01000002">
    <property type="protein sequence ID" value="GHF14384.1"/>
    <property type="molecule type" value="Genomic_DNA"/>
</dbReference>
<comment type="caution">
    <text evidence="2">The sequence shown here is derived from an EMBL/GenBank/DDBJ whole genome shotgun (WGS) entry which is preliminary data.</text>
</comment>
<evidence type="ECO:0000256" key="1">
    <source>
        <dbReference type="SAM" id="MobiDB-lite"/>
    </source>
</evidence>
<reference evidence="2" key="2">
    <citation type="submission" date="2020-09" db="EMBL/GenBank/DDBJ databases">
        <authorList>
            <person name="Sun Q."/>
            <person name="Zhou Y."/>
        </authorList>
    </citation>
    <scope>NUCLEOTIDE SEQUENCE</scope>
    <source>
        <strain evidence="2">CGMCC 1.16548</strain>
    </source>
</reference>
<feature type="compositionally biased region" description="Acidic residues" evidence="1">
    <location>
        <begin position="78"/>
        <end position="105"/>
    </location>
</feature>
<proteinExistence type="predicted"/>